<dbReference type="Gene3D" id="4.10.860.10">
    <property type="entry name" value="UVR domain"/>
    <property type="match status" value="1"/>
</dbReference>
<name>A0A552UAE3_9SPHN</name>
<dbReference type="EMBL" id="VJWA01000002">
    <property type="protein sequence ID" value="TRW15190.1"/>
    <property type="molecule type" value="Genomic_DNA"/>
</dbReference>
<dbReference type="AlphaFoldDB" id="A0A552UAE3"/>
<keyword evidence="3" id="KW-0742">SOS response</keyword>
<dbReference type="SUPFAM" id="SSF46600">
    <property type="entry name" value="C-terminal UvrC-binding domain of UvrB"/>
    <property type="match status" value="1"/>
</dbReference>
<dbReference type="InterPro" id="IPR001943">
    <property type="entry name" value="UVR_dom"/>
</dbReference>
<dbReference type="Proteomes" id="UP000317894">
    <property type="component" value="Unassembled WGS sequence"/>
</dbReference>
<feature type="region of interest" description="Disordered" evidence="4">
    <location>
        <begin position="40"/>
        <end position="84"/>
    </location>
</feature>
<dbReference type="RefSeq" id="WP_144335359.1">
    <property type="nucleotide sequence ID" value="NZ_VJWA01000002.1"/>
</dbReference>
<evidence type="ECO:0000256" key="3">
    <source>
        <dbReference type="ARBA" id="ARBA00023236"/>
    </source>
</evidence>
<dbReference type="GO" id="GO:0004518">
    <property type="term" value="F:nuclease activity"/>
    <property type="evidence" value="ECO:0007669"/>
    <property type="project" value="UniProtKB-KW"/>
</dbReference>
<proteinExistence type="predicted"/>
<evidence type="ECO:0000313" key="6">
    <source>
        <dbReference type="EMBL" id="TRW15190.1"/>
    </source>
</evidence>
<accession>A0A552UAE3</accession>
<organism evidence="6 7">
    <name type="scientific">Glacieibacterium frigidum</name>
    <dbReference type="NCBI Taxonomy" id="2593303"/>
    <lineage>
        <taxon>Bacteria</taxon>
        <taxon>Pseudomonadati</taxon>
        <taxon>Pseudomonadota</taxon>
        <taxon>Alphaproteobacteria</taxon>
        <taxon>Sphingomonadales</taxon>
        <taxon>Sphingosinicellaceae</taxon>
        <taxon>Glacieibacterium</taxon>
    </lineage>
</organism>
<comment type="caution">
    <text evidence="6">The sequence shown here is derived from an EMBL/GenBank/DDBJ whole genome shotgun (WGS) entry which is preliminary data.</text>
</comment>
<dbReference type="InterPro" id="IPR036876">
    <property type="entry name" value="UVR_dom_sf"/>
</dbReference>
<keyword evidence="7" id="KW-1185">Reference proteome</keyword>
<keyword evidence="2" id="KW-0234">DNA repair</keyword>
<evidence type="ECO:0000256" key="4">
    <source>
        <dbReference type="SAM" id="MobiDB-lite"/>
    </source>
</evidence>
<feature type="domain" description="UVR" evidence="5">
    <location>
        <begin position="2"/>
        <end position="37"/>
    </location>
</feature>
<sequence length="84" mass="9382">MATTRETLETQMRAAAAANDFELAARLRDELKALRDADTAREAGELYRQQPGGMGLGTSQQRMEPPPGWVRPKKPDPMTKGRKR</sequence>
<dbReference type="Pfam" id="PF02151">
    <property type="entry name" value="UVR"/>
    <property type="match status" value="1"/>
</dbReference>
<keyword evidence="3" id="KW-0227">DNA damage</keyword>
<evidence type="ECO:0000256" key="2">
    <source>
        <dbReference type="ARBA" id="ARBA00022881"/>
    </source>
</evidence>
<feature type="compositionally biased region" description="Basic and acidic residues" evidence="4">
    <location>
        <begin position="73"/>
        <end position="84"/>
    </location>
</feature>
<dbReference type="GO" id="GO:0006281">
    <property type="term" value="P:DNA repair"/>
    <property type="evidence" value="ECO:0007669"/>
    <property type="project" value="UniProtKB-KW"/>
</dbReference>
<keyword evidence="1" id="KW-0228">DNA excision</keyword>
<evidence type="ECO:0000313" key="7">
    <source>
        <dbReference type="Proteomes" id="UP000317894"/>
    </source>
</evidence>
<evidence type="ECO:0000259" key="5">
    <source>
        <dbReference type="PROSITE" id="PS50151"/>
    </source>
</evidence>
<dbReference type="GO" id="GO:0009432">
    <property type="term" value="P:SOS response"/>
    <property type="evidence" value="ECO:0007669"/>
    <property type="project" value="UniProtKB-KW"/>
</dbReference>
<evidence type="ECO:0000256" key="1">
    <source>
        <dbReference type="ARBA" id="ARBA00022769"/>
    </source>
</evidence>
<dbReference type="OrthoDB" id="7950773at2"/>
<protein>
    <submittedName>
        <fullName evidence="6">Excinuclease ABC subunit B</fullName>
    </submittedName>
</protein>
<dbReference type="PROSITE" id="PS50151">
    <property type="entry name" value="UVR"/>
    <property type="match status" value="1"/>
</dbReference>
<gene>
    <name evidence="6" type="ORF">FMM06_16265</name>
</gene>
<keyword evidence="2" id="KW-0267">Excision nuclease</keyword>
<reference evidence="6 7" key="1">
    <citation type="submission" date="2019-07" db="EMBL/GenBank/DDBJ databases">
        <title>Novel species isolated from glacier.</title>
        <authorList>
            <person name="Liu Q."/>
            <person name="Xin Y.-H."/>
        </authorList>
    </citation>
    <scope>NUCLEOTIDE SEQUENCE [LARGE SCALE GENOMIC DNA]</scope>
    <source>
        <strain evidence="6 7">LB1R16</strain>
    </source>
</reference>